<evidence type="ECO:0000313" key="4">
    <source>
        <dbReference type="Proteomes" id="UP000271162"/>
    </source>
</evidence>
<feature type="domain" description="SAM" evidence="2">
    <location>
        <begin position="1"/>
        <end position="67"/>
    </location>
</feature>
<dbReference type="GO" id="GO:0005634">
    <property type="term" value="C:nucleus"/>
    <property type="evidence" value="ECO:0007669"/>
    <property type="project" value="TreeGrafter"/>
</dbReference>
<accession>A0A0N4Y178</accession>
<dbReference type="InterPro" id="IPR013761">
    <property type="entry name" value="SAM/pointed_sf"/>
</dbReference>
<dbReference type="WBParaSite" id="NBR_0000935301-mRNA-1">
    <property type="protein sequence ID" value="NBR_0000935301-mRNA-1"/>
    <property type="gene ID" value="NBR_0000935301"/>
</dbReference>
<evidence type="ECO:0000256" key="1">
    <source>
        <dbReference type="SAM" id="MobiDB-lite"/>
    </source>
</evidence>
<evidence type="ECO:0000313" key="3">
    <source>
        <dbReference type="EMBL" id="VDL72943.1"/>
    </source>
</evidence>
<reference evidence="3 4" key="2">
    <citation type="submission" date="2018-11" db="EMBL/GenBank/DDBJ databases">
        <authorList>
            <consortium name="Pathogen Informatics"/>
        </authorList>
    </citation>
    <scope>NUCLEOTIDE SEQUENCE [LARGE SCALE GENOMIC DNA]</scope>
</reference>
<dbReference type="Gene3D" id="1.10.150.50">
    <property type="entry name" value="Transcription Factor, Ets-1"/>
    <property type="match status" value="1"/>
</dbReference>
<dbReference type="PROSITE" id="PS50105">
    <property type="entry name" value="SAM_DOMAIN"/>
    <property type="match status" value="1"/>
</dbReference>
<protein>
    <submittedName>
        <fullName evidence="5">SAM domain-containing protein</fullName>
    </submittedName>
</protein>
<feature type="compositionally biased region" description="Basic and acidic residues" evidence="1">
    <location>
        <begin position="121"/>
        <end position="140"/>
    </location>
</feature>
<dbReference type="InterPro" id="IPR039161">
    <property type="entry name" value="C19orf47-like"/>
</dbReference>
<dbReference type="PANTHER" id="PTHR21359:SF1">
    <property type="entry name" value="DUF5577 DOMAIN-CONTAINING PROTEIN"/>
    <property type="match status" value="1"/>
</dbReference>
<dbReference type="AlphaFoldDB" id="A0A0N4Y178"/>
<name>A0A0N4Y178_NIPBR</name>
<evidence type="ECO:0000259" key="2">
    <source>
        <dbReference type="PROSITE" id="PS50105"/>
    </source>
</evidence>
<reference evidence="5" key="1">
    <citation type="submission" date="2017-02" db="UniProtKB">
        <authorList>
            <consortium name="WormBaseParasite"/>
        </authorList>
    </citation>
    <scope>IDENTIFICATION</scope>
</reference>
<dbReference type="OMA" id="EDGANIM"/>
<dbReference type="PANTHER" id="PTHR21359">
    <property type="entry name" value="DUF5577 DOMAIN-CONTAINING PROTEIN"/>
    <property type="match status" value="1"/>
</dbReference>
<sequence>MWDWQSFFVKIGIPTSVSSRYAEIFRQNRVSKDMLPDLDKSTLADLGVTAVGDQLAILKHGKEVKYEVEGDSPSKIRVRIPGPGARSGAQEPAVEDDMTTPNGALDRDKMAVWHLNKRGSSTKEKEDGANIMKDVPRTEESSNGSSSASELRRGRVAPDRHDIYHIKMPEGNTDRSKQIMRNASMMRQHGLTVRGTTGVRQGGRSVSPIDKKSAAVVRMRQEQYEANDPIISRLGVRGLHSDASSRAISGRVQKRSAQKPVVKPTRLRDVPYGGDNLAIKVQIPSGSRLERRIAGQPRSKLASSLSNRVSRGEGNGLPRVTVKLRGGAAPTERVLLKNPRYTRKPVHARLSTAAGGGKRPSMRRDYVVEEDEMLDEEEEYLDEEMVWDEEDVVEDEDLDQYEEVEYVEDRPSVYNRLSR</sequence>
<evidence type="ECO:0000313" key="5">
    <source>
        <dbReference type="WBParaSite" id="NBR_0000935301-mRNA-1"/>
    </source>
</evidence>
<feature type="region of interest" description="Disordered" evidence="1">
    <location>
        <begin position="79"/>
        <end position="104"/>
    </location>
</feature>
<feature type="region of interest" description="Disordered" evidence="1">
    <location>
        <begin position="298"/>
        <end position="317"/>
    </location>
</feature>
<gene>
    <name evidence="3" type="ORF">NBR_LOCUS9354</name>
</gene>
<dbReference type="EMBL" id="UYSL01020129">
    <property type="protein sequence ID" value="VDL72943.1"/>
    <property type="molecule type" value="Genomic_DNA"/>
</dbReference>
<feature type="compositionally biased region" description="Basic and acidic residues" evidence="1">
    <location>
        <begin position="150"/>
        <end position="161"/>
    </location>
</feature>
<dbReference type="Pfam" id="PF18017">
    <property type="entry name" value="SAM_4"/>
    <property type="match status" value="1"/>
</dbReference>
<organism evidence="5">
    <name type="scientific">Nippostrongylus brasiliensis</name>
    <name type="common">Rat hookworm</name>
    <dbReference type="NCBI Taxonomy" id="27835"/>
    <lineage>
        <taxon>Eukaryota</taxon>
        <taxon>Metazoa</taxon>
        <taxon>Ecdysozoa</taxon>
        <taxon>Nematoda</taxon>
        <taxon>Chromadorea</taxon>
        <taxon>Rhabditida</taxon>
        <taxon>Rhabditina</taxon>
        <taxon>Rhabditomorpha</taxon>
        <taxon>Strongyloidea</taxon>
        <taxon>Heligmosomidae</taxon>
        <taxon>Nippostrongylus</taxon>
    </lineage>
</organism>
<dbReference type="InterPro" id="IPR001660">
    <property type="entry name" value="SAM"/>
</dbReference>
<dbReference type="SUPFAM" id="SSF47769">
    <property type="entry name" value="SAM/Pointed domain"/>
    <property type="match status" value="1"/>
</dbReference>
<proteinExistence type="predicted"/>
<dbReference type="Proteomes" id="UP000271162">
    <property type="component" value="Unassembled WGS sequence"/>
</dbReference>
<feature type="region of interest" description="Disordered" evidence="1">
    <location>
        <begin position="116"/>
        <end position="161"/>
    </location>
</feature>
<keyword evidence="4" id="KW-1185">Reference proteome</keyword>